<dbReference type="GO" id="GO:0004792">
    <property type="term" value="F:thiosulfate-cyanide sulfurtransferase activity"/>
    <property type="evidence" value="ECO:0007669"/>
    <property type="project" value="InterPro"/>
</dbReference>
<evidence type="ECO:0000313" key="3">
    <source>
        <dbReference type="EMBL" id="XDQ83606.1"/>
    </source>
</evidence>
<dbReference type="Gene3D" id="3.40.250.10">
    <property type="entry name" value="Rhodanese-like domain"/>
    <property type="match status" value="1"/>
</dbReference>
<dbReference type="EMBL" id="CP163445">
    <property type="protein sequence ID" value="XDQ83606.1"/>
    <property type="molecule type" value="Genomic_DNA"/>
</dbReference>
<dbReference type="PANTHER" id="PTHR43031:SF1">
    <property type="entry name" value="PYRIDINE NUCLEOTIDE-DISULPHIDE OXIDOREDUCTASE"/>
    <property type="match status" value="1"/>
</dbReference>
<dbReference type="RefSeq" id="WP_369185693.1">
    <property type="nucleotide sequence ID" value="NZ_CP163445.1"/>
</dbReference>
<feature type="transmembrane region" description="Helical" evidence="1">
    <location>
        <begin position="117"/>
        <end position="135"/>
    </location>
</feature>
<dbReference type="SMART" id="SM00450">
    <property type="entry name" value="RHOD"/>
    <property type="match status" value="1"/>
</dbReference>
<proteinExistence type="predicted"/>
<dbReference type="AlphaFoldDB" id="A0AB39TWS0"/>
<feature type="domain" description="Rhodanese" evidence="2">
    <location>
        <begin position="13"/>
        <end position="103"/>
    </location>
</feature>
<dbReference type="InterPro" id="IPR036873">
    <property type="entry name" value="Rhodanese-like_dom_sf"/>
</dbReference>
<dbReference type="InterPro" id="IPR021309">
    <property type="entry name" value="YgaP-like_TM"/>
</dbReference>
<dbReference type="CDD" id="cd00158">
    <property type="entry name" value="RHOD"/>
    <property type="match status" value="1"/>
</dbReference>
<organism evidence="3">
    <name type="scientific">Streptomyces sp. Y1</name>
    <dbReference type="NCBI Taxonomy" id="3238634"/>
    <lineage>
        <taxon>Bacteria</taxon>
        <taxon>Bacillati</taxon>
        <taxon>Actinomycetota</taxon>
        <taxon>Actinomycetes</taxon>
        <taxon>Kitasatosporales</taxon>
        <taxon>Streptomycetaceae</taxon>
        <taxon>Streptomyces</taxon>
    </lineage>
</organism>
<evidence type="ECO:0000256" key="1">
    <source>
        <dbReference type="SAM" id="Phobius"/>
    </source>
</evidence>
<dbReference type="Gene3D" id="6.10.140.1340">
    <property type="match status" value="1"/>
</dbReference>
<dbReference type="InterPro" id="IPR001307">
    <property type="entry name" value="Thiosulphate_STrfase_CS"/>
</dbReference>
<name>A0AB39TWS0_9ACTN</name>
<accession>A0AB39TWS0</accession>
<dbReference type="PROSITE" id="PS50206">
    <property type="entry name" value="RHODANESE_3"/>
    <property type="match status" value="1"/>
</dbReference>
<evidence type="ECO:0000259" key="2">
    <source>
        <dbReference type="PROSITE" id="PS50206"/>
    </source>
</evidence>
<keyword evidence="1" id="KW-1133">Transmembrane helix</keyword>
<dbReference type="Pfam" id="PF11127">
    <property type="entry name" value="YgaP-like_TM"/>
    <property type="match status" value="1"/>
</dbReference>
<gene>
    <name evidence="3" type="ORF">AB2U05_36435</name>
</gene>
<dbReference type="SUPFAM" id="SSF52821">
    <property type="entry name" value="Rhodanese/Cell cycle control phosphatase"/>
    <property type="match status" value="1"/>
</dbReference>
<dbReference type="PROSITE" id="PS00380">
    <property type="entry name" value="RHODANESE_1"/>
    <property type="match status" value="1"/>
</dbReference>
<keyword evidence="1" id="KW-0812">Transmembrane</keyword>
<keyword evidence="1" id="KW-0472">Membrane</keyword>
<sequence length="192" mass="19679">MTTPLTVEQLRPRLGQLALVDVRSPGEYAAGHIPGALNVPLDQLDRALPALRRAADRGDLAVVCASGQRAATACRQLADAGIAALVLTGGTNAWAADGHPLNRPAGARAVWAMDRQVRFAAGSLVLVGLFAGLALPGARWFAAAIGAGLVLSAVTDTCAMGRALGRLPFNRPRPGAPTLDDALTALATPPAR</sequence>
<dbReference type="Pfam" id="PF00581">
    <property type="entry name" value="Rhodanese"/>
    <property type="match status" value="1"/>
</dbReference>
<dbReference type="PANTHER" id="PTHR43031">
    <property type="entry name" value="FAD-DEPENDENT OXIDOREDUCTASE"/>
    <property type="match status" value="1"/>
</dbReference>
<dbReference type="InterPro" id="IPR050229">
    <property type="entry name" value="GlpE_sulfurtransferase"/>
</dbReference>
<protein>
    <submittedName>
        <fullName evidence="3">Rhodanese-like domain-containing protein</fullName>
    </submittedName>
</protein>
<reference evidence="3" key="1">
    <citation type="submission" date="2024-07" db="EMBL/GenBank/DDBJ databases">
        <authorList>
            <person name="Yu S.T."/>
        </authorList>
    </citation>
    <scope>NUCLEOTIDE SEQUENCE</scope>
    <source>
        <strain evidence="3">Y1</strain>
    </source>
</reference>
<dbReference type="InterPro" id="IPR001763">
    <property type="entry name" value="Rhodanese-like_dom"/>
</dbReference>